<feature type="DNA-binding region" description="H-T-H motif" evidence="4">
    <location>
        <begin position="29"/>
        <end position="48"/>
    </location>
</feature>
<evidence type="ECO:0000259" key="5">
    <source>
        <dbReference type="PROSITE" id="PS50977"/>
    </source>
</evidence>
<accession>A0A2N5XV82</accession>
<keyword evidence="2 4" id="KW-0238">DNA-binding</keyword>
<evidence type="ECO:0000313" key="6">
    <source>
        <dbReference type="EMBL" id="PLW78404.1"/>
    </source>
</evidence>
<keyword evidence="7" id="KW-1185">Reference proteome</keyword>
<dbReference type="RefSeq" id="WP_101532655.1">
    <property type="nucleotide sequence ID" value="NZ_JBFHIU010000001.1"/>
</dbReference>
<dbReference type="PROSITE" id="PS50977">
    <property type="entry name" value="HTH_TETR_2"/>
    <property type="match status" value="1"/>
</dbReference>
<dbReference type="SUPFAM" id="SSF48498">
    <property type="entry name" value="Tetracyclin repressor-like, C-terminal domain"/>
    <property type="match status" value="1"/>
</dbReference>
<organism evidence="6 7">
    <name type="scientific">Cohaesibacter celericrescens</name>
    <dbReference type="NCBI Taxonomy" id="2067669"/>
    <lineage>
        <taxon>Bacteria</taxon>
        <taxon>Pseudomonadati</taxon>
        <taxon>Pseudomonadota</taxon>
        <taxon>Alphaproteobacteria</taxon>
        <taxon>Hyphomicrobiales</taxon>
        <taxon>Cohaesibacteraceae</taxon>
    </lineage>
</organism>
<sequence length="196" mass="21862">MQKKTEQTRDHILTVGRELISAHGFNAMGLGLLLKHASVPKGSFYHYFSSKEDFGCKLLELYVEAYHERLDTLWSKEGRTGREGLMEFFDQWIITQSPPGSKSQCLIVKLGAEVSDMSDAMRSILSKGAVGISDRLATQIRIGIKDSSLSDKIDSDATASLLYQMWLGASLLAKLEQSVEPFRMARRNSEMLLPTG</sequence>
<dbReference type="Gene3D" id="1.10.357.10">
    <property type="entry name" value="Tetracycline Repressor, domain 2"/>
    <property type="match status" value="1"/>
</dbReference>
<dbReference type="SUPFAM" id="SSF46689">
    <property type="entry name" value="Homeodomain-like"/>
    <property type="match status" value="1"/>
</dbReference>
<name>A0A2N5XV82_9HYPH</name>
<evidence type="ECO:0000256" key="2">
    <source>
        <dbReference type="ARBA" id="ARBA00023125"/>
    </source>
</evidence>
<dbReference type="Proteomes" id="UP000234881">
    <property type="component" value="Unassembled WGS sequence"/>
</dbReference>
<protein>
    <submittedName>
        <fullName evidence="6">TetR family transcriptional regulator</fullName>
    </submittedName>
</protein>
<dbReference type="InterPro" id="IPR001647">
    <property type="entry name" value="HTH_TetR"/>
</dbReference>
<evidence type="ECO:0000313" key="7">
    <source>
        <dbReference type="Proteomes" id="UP000234881"/>
    </source>
</evidence>
<dbReference type="PANTHER" id="PTHR47506:SF6">
    <property type="entry name" value="HTH-TYPE TRANSCRIPTIONAL REPRESSOR NEMR"/>
    <property type="match status" value="1"/>
</dbReference>
<dbReference type="InterPro" id="IPR036271">
    <property type="entry name" value="Tet_transcr_reg_TetR-rel_C_sf"/>
</dbReference>
<dbReference type="AlphaFoldDB" id="A0A2N5XV82"/>
<dbReference type="Pfam" id="PF00440">
    <property type="entry name" value="TetR_N"/>
    <property type="match status" value="1"/>
</dbReference>
<evidence type="ECO:0000256" key="3">
    <source>
        <dbReference type="ARBA" id="ARBA00023163"/>
    </source>
</evidence>
<keyword evidence="3" id="KW-0804">Transcription</keyword>
<dbReference type="PRINTS" id="PR00455">
    <property type="entry name" value="HTHTETR"/>
</dbReference>
<proteinExistence type="predicted"/>
<comment type="caution">
    <text evidence="6">The sequence shown here is derived from an EMBL/GenBank/DDBJ whole genome shotgun (WGS) entry which is preliminary data.</text>
</comment>
<dbReference type="OrthoDB" id="9811084at2"/>
<evidence type="ECO:0000256" key="1">
    <source>
        <dbReference type="ARBA" id="ARBA00023015"/>
    </source>
</evidence>
<dbReference type="PANTHER" id="PTHR47506">
    <property type="entry name" value="TRANSCRIPTIONAL REGULATORY PROTEIN"/>
    <property type="match status" value="1"/>
</dbReference>
<dbReference type="EMBL" id="PKUQ01000008">
    <property type="protein sequence ID" value="PLW78404.1"/>
    <property type="molecule type" value="Genomic_DNA"/>
</dbReference>
<keyword evidence="1" id="KW-0805">Transcription regulation</keyword>
<evidence type="ECO:0000256" key="4">
    <source>
        <dbReference type="PROSITE-ProRule" id="PRU00335"/>
    </source>
</evidence>
<dbReference type="Pfam" id="PF16925">
    <property type="entry name" value="TetR_C_13"/>
    <property type="match status" value="1"/>
</dbReference>
<gene>
    <name evidence="6" type="ORF">C0081_04735</name>
</gene>
<feature type="domain" description="HTH tetR-type" evidence="5">
    <location>
        <begin position="6"/>
        <end position="66"/>
    </location>
</feature>
<dbReference type="InterPro" id="IPR011075">
    <property type="entry name" value="TetR_C"/>
</dbReference>
<dbReference type="GO" id="GO:0003677">
    <property type="term" value="F:DNA binding"/>
    <property type="evidence" value="ECO:0007669"/>
    <property type="project" value="UniProtKB-UniRule"/>
</dbReference>
<reference evidence="6 7" key="1">
    <citation type="submission" date="2018-01" db="EMBL/GenBank/DDBJ databases">
        <title>The draft genome sequence of Cohaesibacter sp. H1304.</title>
        <authorList>
            <person name="Wang N.-N."/>
            <person name="Du Z.-J."/>
        </authorList>
    </citation>
    <scope>NUCLEOTIDE SEQUENCE [LARGE SCALE GENOMIC DNA]</scope>
    <source>
        <strain evidence="6 7">H1304</strain>
    </source>
</reference>
<dbReference type="InterPro" id="IPR009057">
    <property type="entry name" value="Homeodomain-like_sf"/>
</dbReference>